<sequence length="145" mass="15788">MTDLEASQRAAVVAEARSWLGTPYHERGRVKGAGVDCAMLPAEIYAGLGLIGPQDPGYYPPDWHLHRGVERYLAAVERVARLVDAPLPGDLVMYRFGRAFAHGAIVTGWPTIIHAVKGLGVIESSGDGPEVAGRVRRAYRLRVWS</sequence>
<keyword evidence="2" id="KW-0645">Protease</keyword>
<evidence type="ECO:0000256" key="4">
    <source>
        <dbReference type="ARBA" id="ARBA00022807"/>
    </source>
</evidence>
<evidence type="ECO:0000313" key="7">
    <source>
        <dbReference type="Proteomes" id="UP001597296"/>
    </source>
</evidence>
<reference evidence="7" key="1">
    <citation type="journal article" date="2019" name="Int. J. Syst. Evol. Microbiol.">
        <title>The Global Catalogue of Microorganisms (GCM) 10K type strain sequencing project: providing services to taxonomists for standard genome sequencing and annotation.</title>
        <authorList>
            <consortium name="The Broad Institute Genomics Platform"/>
            <consortium name="The Broad Institute Genome Sequencing Center for Infectious Disease"/>
            <person name="Wu L."/>
            <person name="Ma J."/>
        </authorList>
    </citation>
    <scope>NUCLEOTIDE SEQUENCE [LARGE SCALE GENOMIC DNA]</scope>
    <source>
        <strain evidence="7">KCTC 15012</strain>
    </source>
</reference>
<accession>A0ABW5CFM6</accession>
<dbReference type="SUPFAM" id="SSF54001">
    <property type="entry name" value="Cysteine proteinases"/>
    <property type="match status" value="1"/>
</dbReference>
<evidence type="ECO:0000259" key="5">
    <source>
        <dbReference type="PROSITE" id="PS51935"/>
    </source>
</evidence>
<comment type="caution">
    <text evidence="6">The sequence shown here is derived from an EMBL/GenBank/DDBJ whole genome shotgun (WGS) entry which is preliminary data.</text>
</comment>
<evidence type="ECO:0000256" key="1">
    <source>
        <dbReference type="ARBA" id="ARBA00007074"/>
    </source>
</evidence>
<evidence type="ECO:0000313" key="6">
    <source>
        <dbReference type="EMBL" id="MFD2234833.1"/>
    </source>
</evidence>
<keyword evidence="7" id="KW-1185">Reference proteome</keyword>
<evidence type="ECO:0000256" key="2">
    <source>
        <dbReference type="ARBA" id="ARBA00022670"/>
    </source>
</evidence>
<dbReference type="Pfam" id="PF00877">
    <property type="entry name" value="NLPC_P60"/>
    <property type="match status" value="1"/>
</dbReference>
<dbReference type="PROSITE" id="PS51935">
    <property type="entry name" value="NLPC_P60"/>
    <property type="match status" value="1"/>
</dbReference>
<keyword evidence="4" id="KW-0788">Thiol protease</keyword>
<dbReference type="InterPro" id="IPR000064">
    <property type="entry name" value="NLP_P60_dom"/>
</dbReference>
<dbReference type="EMBL" id="JBHUIY010000028">
    <property type="protein sequence ID" value="MFD2234833.1"/>
    <property type="molecule type" value="Genomic_DNA"/>
</dbReference>
<proteinExistence type="inferred from homology"/>
<gene>
    <name evidence="6" type="ORF">ACFSNB_13555</name>
</gene>
<dbReference type="RefSeq" id="WP_377317439.1">
    <property type="nucleotide sequence ID" value="NZ_JBHUIY010000028.1"/>
</dbReference>
<keyword evidence="3" id="KW-0378">Hydrolase</keyword>
<organism evidence="6 7">
    <name type="scientific">Phaeospirillum tilakii</name>
    <dbReference type="NCBI Taxonomy" id="741673"/>
    <lineage>
        <taxon>Bacteria</taxon>
        <taxon>Pseudomonadati</taxon>
        <taxon>Pseudomonadota</taxon>
        <taxon>Alphaproteobacteria</taxon>
        <taxon>Rhodospirillales</taxon>
        <taxon>Rhodospirillaceae</taxon>
        <taxon>Phaeospirillum</taxon>
    </lineage>
</organism>
<protein>
    <submittedName>
        <fullName evidence="6">NlpC/P60 family protein</fullName>
    </submittedName>
</protein>
<dbReference type="Proteomes" id="UP001597296">
    <property type="component" value="Unassembled WGS sequence"/>
</dbReference>
<dbReference type="Gene3D" id="3.90.1720.10">
    <property type="entry name" value="endopeptidase domain like (from Nostoc punctiforme)"/>
    <property type="match status" value="1"/>
</dbReference>
<feature type="domain" description="NlpC/P60" evidence="5">
    <location>
        <begin position="6"/>
        <end position="142"/>
    </location>
</feature>
<dbReference type="InterPro" id="IPR038765">
    <property type="entry name" value="Papain-like_cys_pep_sf"/>
</dbReference>
<name>A0ABW5CFM6_9PROT</name>
<comment type="similarity">
    <text evidence="1">Belongs to the peptidase C40 family.</text>
</comment>
<evidence type="ECO:0000256" key="3">
    <source>
        <dbReference type="ARBA" id="ARBA00022801"/>
    </source>
</evidence>